<reference evidence="1 2" key="2">
    <citation type="journal article" date="2013" name="Genome Announc.">
        <title>Draft Genome Sequences of Porphyromonas crevioricanis JCM 15906T and Porphyromonas cansulci JCM 13913T Isolated from a Canine Oral Cavity.</title>
        <authorList>
            <person name="Sakamoto M."/>
            <person name="Tanaka N."/>
            <person name="Shiwa Y."/>
            <person name="Yoshikawa H."/>
            <person name="Ohkuma M."/>
        </authorList>
    </citation>
    <scope>NUCLEOTIDE SEQUENCE [LARGE SCALE GENOMIC DNA]</scope>
    <source>
        <strain evidence="1 2">JCM 15906</strain>
    </source>
</reference>
<evidence type="ECO:0000313" key="2">
    <source>
        <dbReference type="Proteomes" id="UP000018031"/>
    </source>
</evidence>
<comment type="caution">
    <text evidence="1">The sequence shown here is derived from an EMBL/GenBank/DDBJ whole genome shotgun (WGS) entry which is preliminary data.</text>
</comment>
<reference evidence="2" key="1">
    <citation type="journal article" date="2013" name="Genome">
        <title>Draft Genome Sequences of Porphyromonas crevioricanis JCM 15906T and Porphyromonas cansulci JCM 13913T Isolated from a Canine Oral Cavity.</title>
        <authorList>
            <person name="Sakamoto M."/>
            <person name="Tanaka N."/>
            <person name="Shiwa Y."/>
            <person name="Yoshikawa H."/>
            <person name="Ohkuma M."/>
        </authorList>
    </citation>
    <scope>NUCLEOTIDE SEQUENCE [LARGE SCALE GENOMIC DNA]</scope>
    <source>
        <strain evidence="2">JCM 15906</strain>
    </source>
</reference>
<dbReference type="EMBL" id="BAOU01000018">
    <property type="protein sequence ID" value="GAD05071.1"/>
    <property type="molecule type" value="Genomic_DNA"/>
</dbReference>
<dbReference type="AlphaFoldDB" id="T1CGZ9"/>
<evidence type="ECO:0000313" key="1">
    <source>
        <dbReference type="EMBL" id="GAD05071.1"/>
    </source>
</evidence>
<name>T1CGZ9_9PORP</name>
<accession>T1CGZ9</accession>
<proteinExistence type="predicted"/>
<gene>
    <name evidence="1" type="ORF">PORCRE_769</name>
</gene>
<dbReference type="Proteomes" id="UP000018031">
    <property type="component" value="Unassembled WGS sequence"/>
</dbReference>
<sequence>MYLLLSPFLKIKWRKNIYLHIRLNKYQLYVLFVLSIKPLFML</sequence>
<organism evidence="1 2">
    <name type="scientific">Porphyromonas crevioricanis JCM 15906</name>
    <dbReference type="NCBI Taxonomy" id="1305617"/>
    <lineage>
        <taxon>Bacteria</taxon>
        <taxon>Pseudomonadati</taxon>
        <taxon>Bacteroidota</taxon>
        <taxon>Bacteroidia</taxon>
        <taxon>Bacteroidales</taxon>
        <taxon>Porphyromonadaceae</taxon>
        <taxon>Porphyromonas</taxon>
    </lineage>
</organism>
<protein>
    <submittedName>
        <fullName evidence="1">Uncharacterized protein</fullName>
    </submittedName>
</protein>